<organism evidence="1 2">
    <name type="scientific">Vararia minispora EC-137</name>
    <dbReference type="NCBI Taxonomy" id="1314806"/>
    <lineage>
        <taxon>Eukaryota</taxon>
        <taxon>Fungi</taxon>
        <taxon>Dikarya</taxon>
        <taxon>Basidiomycota</taxon>
        <taxon>Agaricomycotina</taxon>
        <taxon>Agaricomycetes</taxon>
        <taxon>Russulales</taxon>
        <taxon>Lachnocladiaceae</taxon>
        <taxon>Vararia</taxon>
    </lineage>
</organism>
<reference evidence="1" key="2">
    <citation type="journal article" date="2022" name="New Phytol.">
        <title>Evolutionary transition to the ectomycorrhizal habit in the genomes of a hyperdiverse lineage of mushroom-forming fungi.</title>
        <authorList>
            <person name="Looney B."/>
            <person name="Miyauchi S."/>
            <person name="Morin E."/>
            <person name="Drula E."/>
            <person name="Courty P.E."/>
            <person name="Kohler A."/>
            <person name="Kuo A."/>
            <person name="LaButti K."/>
            <person name="Pangilinan J."/>
            <person name="Lipzen A."/>
            <person name="Riley R."/>
            <person name="Andreopoulos W."/>
            <person name="He G."/>
            <person name="Johnson J."/>
            <person name="Nolan M."/>
            <person name="Tritt A."/>
            <person name="Barry K.W."/>
            <person name="Grigoriev I.V."/>
            <person name="Nagy L.G."/>
            <person name="Hibbett D."/>
            <person name="Henrissat B."/>
            <person name="Matheny P.B."/>
            <person name="Labbe J."/>
            <person name="Martin F.M."/>
        </authorList>
    </citation>
    <scope>NUCLEOTIDE SEQUENCE</scope>
    <source>
        <strain evidence="1">EC-137</strain>
    </source>
</reference>
<gene>
    <name evidence="1" type="ORF">K488DRAFT_89319</name>
</gene>
<protein>
    <submittedName>
        <fullName evidence="1">Uncharacterized protein</fullName>
    </submittedName>
</protein>
<accession>A0ACB8QC75</accession>
<evidence type="ECO:0000313" key="2">
    <source>
        <dbReference type="Proteomes" id="UP000814128"/>
    </source>
</evidence>
<reference evidence="1" key="1">
    <citation type="submission" date="2021-02" db="EMBL/GenBank/DDBJ databases">
        <authorList>
            <consortium name="DOE Joint Genome Institute"/>
            <person name="Ahrendt S."/>
            <person name="Looney B.P."/>
            <person name="Miyauchi S."/>
            <person name="Morin E."/>
            <person name="Drula E."/>
            <person name="Courty P.E."/>
            <person name="Chicoki N."/>
            <person name="Fauchery L."/>
            <person name="Kohler A."/>
            <person name="Kuo A."/>
            <person name="Labutti K."/>
            <person name="Pangilinan J."/>
            <person name="Lipzen A."/>
            <person name="Riley R."/>
            <person name="Andreopoulos W."/>
            <person name="He G."/>
            <person name="Johnson J."/>
            <person name="Barry K.W."/>
            <person name="Grigoriev I.V."/>
            <person name="Nagy L."/>
            <person name="Hibbett D."/>
            <person name="Henrissat B."/>
            <person name="Matheny P.B."/>
            <person name="Labbe J."/>
            <person name="Martin F."/>
        </authorList>
    </citation>
    <scope>NUCLEOTIDE SEQUENCE</scope>
    <source>
        <strain evidence="1">EC-137</strain>
    </source>
</reference>
<dbReference type="Proteomes" id="UP000814128">
    <property type="component" value="Unassembled WGS sequence"/>
</dbReference>
<keyword evidence="2" id="KW-1185">Reference proteome</keyword>
<sequence>MASPFDFRTLFSLSGRIALVTGGGSCIGSYIAHAFAQVGATRVYITCRRLPSLTQAAAAYPEVIVPIQGNASTKAGCLAIERAFEDKERARLGKGEGTQVGLDVLVNNAGVTGGEGVWEAGASVEEVSAALLQASDDNWARTFATNASAIQWMSAALLPHLARSGALSPGRSSTINSTSIMAISPRSMIHVYAASKAAAESLTQNLAHKLTRLGVRVNSLMFGPLPSEMNNTKDPNSYINRVAELMPIGRVGNEEDAAGAAVYLASAAGSFVTAASLRIDGGFEWIY</sequence>
<proteinExistence type="predicted"/>
<dbReference type="EMBL" id="MU273716">
    <property type="protein sequence ID" value="KAI0028881.1"/>
    <property type="molecule type" value="Genomic_DNA"/>
</dbReference>
<name>A0ACB8QC75_9AGAM</name>
<comment type="caution">
    <text evidence="1">The sequence shown here is derived from an EMBL/GenBank/DDBJ whole genome shotgun (WGS) entry which is preliminary data.</text>
</comment>
<evidence type="ECO:0000313" key="1">
    <source>
        <dbReference type="EMBL" id="KAI0028881.1"/>
    </source>
</evidence>